<keyword evidence="5 8" id="KW-0324">Glycolysis</keyword>
<feature type="binding site" evidence="8 11">
    <location>
        <position position="177"/>
    </location>
    <ligand>
        <name>substrate</name>
    </ligand>
</feature>
<feature type="domain" description="BPG-independent PGAM N-terminal" evidence="14">
    <location>
        <begin position="98"/>
        <end position="284"/>
    </location>
</feature>
<dbReference type="PANTHER" id="PTHR31637">
    <property type="entry name" value="2,3-BISPHOSPHOGLYCERATE-INDEPENDENT PHOSPHOGLYCERATE MUTASE"/>
    <property type="match status" value="1"/>
</dbReference>
<evidence type="ECO:0000256" key="12">
    <source>
        <dbReference type="PIRSR" id="PIRSR001492-3"/>
    </source>
</evidence>
<feature type="domain" description="Metalloenzyme" evidence="13">
    <location>
        <begin position="5"/>
        <end position="485"/>
    </location>
</feature>
<evidence type="ECO:0000256" key="6">
    <source>
        <dbReference type="ARBA" id="ARBA00023211"/>
    </source>
</evidence>
<dbReference type="InterPro" id="IPR011258">
    <property type="entry name" value="BPG-indep_PGM_N"/>
</dbReference>
<dbReference type="SUPFAM" id="SSF64158">
    <property type="entry name" value="2,3-Bisphosphoglycerate-independent phosphoglycerate mutase, substrate-binding domain"/>
    <property type="match status" value="1"/>
</dbReference>
<evidence type="ECO:0000256" key="5">
    <source>
        <dbReference type="ARBA" id="ARBA00023152"/>
    </source>
</evidence>
<dbReference type="PIRSF" id="PIRSF001492">
    <property type="entry name" value="IPGAM"/>
    <property type="match status" value="1"/>
</dbReference>
<evidence type="ECO:0000313" key="15">
    <source>
        <dbReference type="EMBL" id="ASD29866.1"/>
    </source>
</evidence>
<name>A0AAC9T0S9_UREPR</name>
<dbReference type="GO" id="GO:0030145">
    <property type="term" value="F:manganese ion binding"/>
    <property type="evidence" value="ECO:0007669"/>
    <property type="project" value="UniProtKB-UniRule"/>
</dbReference>
<dbReference type="GO" id="GO:0006096">
    <property type="term" value="P:glycolytic process"/>
    <property type="evidence" value="ECO:0007669"/>
    <property type="project" value="UniProtKB-UniRule"/>
</dbReference>
<evidence type="ECO:0000259" key="14">
    <source>
        <dbReference type="Pfam" id="PF06415"/>
    </source>
</evidence>
<dbReference type="GO" id="GO:0004619">
    <property type="term" value="F:phosphoglycerate mutase activity"/>
    <property type="evidence" value="ECO:0007669"/>
    <property type="project" value="UniProtKB-UniRule"/>
</dbReference>
<feature type="binding site" evidence="8 12">
    <location>
        <position position="389"/>
    </location>
    <ligand>
        <name>Mn(2+)</name>
        <dbReference type="ChEBI" id="CHEBI:29035"/>
        <label>1</label>
    </ligand>
</feature>
<feature type="binding site" evidence="8 11">
    <location>
        <begin position="146"/>
        <end position="147"/>
    </location>
    <ligand>
        <name>substrate</name>
    </ligand>
</feature>
<feature type="binding site" evidence="8 12">
    <location>
        <position position="63"/>
    </location>
    <ligand>
        <name>Mn(2+)</name>
        <dbReference type="ChEBI" id="CHEBI:29035"/>
        <label>2</label>
    </ligand>
</feature>
<feature type="binding site" evidence="8 11">
    <location>
        <position position="183"/>
    </location>
    <ligand>
        <name>substrate</name>
    </ligand>
</feature>
<evidence type="ECO:0000259" key="13">
    <source>
        <dbReference type="Pfam" id="PF01676"/>
    </source>
</evidence>
<comment type="similarity">
    <text evidence="3 8">Belongs to the BPG-independent phosphoglycerate mutase family.</text>
</comment>
<accession>A0AAC9T0S9</accession>
<evidence type="ECO:0000256" key="9">
    <source>
        <dbReference type="NCBIfam" id="TIGR01307"/>
    </source>
</evidence>
<evidence type="ECO:0000256" key="8">
    <source>
        <dbReference type="HAMAP-Rule" id="MF_01038"/>
    </source>
</evidence>
<comment type="cofactor">
    <cofactor evidence="8">
        <name>Mn(2+)</name>
        <dbReference type="ChEBI" id="CHEBI:29035"/>
    </cofactor>
    <text evidence="8">Binds 2 manganese ions per subunit.</text>
</comment>
<dbReference type="InterPro" id="IPR036646">
    <property type="entry name" value="PGAM_B_sf"/>
</dbReference>
<dbReference type="EC" id="5.4.2.12" evidence="8 9"/>
<dbReference type="Proteomes" id="UP000197054">
    <property type="component" value="Chromosome"/>
</dbReference>
<feature type="binding site" evidence="8 12">
    <location>
        <position position="393"/>
    </location>
    <ligand>
        <name>Mn(2+)</name>
        <dbReference type="ChEBI" id="CHEBI:29035"/>
        <label>1</label>
    </ligand>
</feature>
<evidence type="ECO:0000256" key="2">
    <source>
        <dbReference type="ARBA" id="ARBA00004798"/>
    </source>
</evidence>
<feature type="binding site" evidence="8 12">
    <location>
        <position position="430"/>
    </location>
    <ligand>
        <name>Mn(2+)</name>
        <dbReference type="ChEBI" id="CHEBI:29035"/>
        <label>2</label>
    </ligand>
</feature>
<dbReference type="PANTHER" id="PTHR31637:SF0">
    <property type="entry name" value="2,3-BISPHOSPHOGLYCERATE-INDEPENDENT PHOSPHOGLYCERATE MUTASE"/>
    <property type="match status" value="1"/>
</dbReference>
<dbReference type="GO" id="GO:0005829">
    <property type="term" value="C:cytosol"/>
    <property type="evidence" value="ECO:0007669"/>
    <property type="project" value="TreeGrafter"/>
</dbReference>
<dbReference type="Pfam" id="PF06415">
    <property type="entry name" value="iPGM_N"/>
    <property type="match status" value="1"/>
</dbReference>
<organism evidence="15 16">
    <name type="scientific">Ureaplasma parvum</name>
    <name type="common">Ureaplasma urealyticum biotype 1</name>
    <dbReference type="NCBI Taxonomy" id="134821"/>
    <lineage>
        <taxon>Bacteria</taxon>
        <taxon>Bacillati</taxon>
        <taxon>Mycoplasmatota</taxon>
        <taxon>Mycoplasmoidales</taxon>
        <taxon>Mycoplasmoidaceae</taxon>
        <taxon>Ureaplasma</taxon>
    </lineage>
</organism>
<dbReference type="InterPro" id="IPR006124">
    <property type="entry name" value="Metalloenzyme"/>
</dbReference>
<feature type="binding site" evidence="8 11">
    <location>
        <position position="117"/>
    </location>
    <ligand>
        <name>substrate</name>
    </ligand>
</feature>
<dbReference type="CDD" id="cd16010">
    <property type="entry name" value="iPGM"/>
    <property type="match status" value="1"/>
</dbReference>
<evidence type="ECO:0000256" key="10">
    <source>
        <dbReference type="PIRSR" id="PIRSR001492-1"/>
    </source>
</evidence>
<feature type="binding site" evidence="8 11">
    <location>
        <begin position="251"/>
        <end position="254"/>
    </location>
    <ligand>
        <name>substrate</name>
    </ligand>
</feature>
<dbReference type="Gene3D" id="3.40.720.10">
    <property type="entry name" value="Alkaline Phosphatase, subunit A"/>
    <property type="match status" value="1"/>
</dbReference>
<feature type="binding site" evidence="8 11">
    <location>
        <position position="324"/>
    </location>
    <ligand>
        <name>substrate</name>
    </ligand>
</feature>
<dbReference type="InterPro" id="IPR005995">
    <property type="entry name" value="Pgm_bpd_ind"/>
</dbReference>
<evidence type="ECO:0000256" key="1">
    <source>
        <dbReference type="ARBA" id="ARBA00000370"/>
    </source>
</evidence>
<sequence length="502" mass="57409">MKLNKKIGLIIIDGLGIGKEDNTNAVHLANPPTLNYLINNFPTLQISAAQQNIGLLENQAGNSEIGHLTIGAGRIILNDNANINNYMKSVDYESAVLSNIKNEIVHIVGMYSNGLVHSNYEHIHWIIKQIIKNNNEVVLHLISDGRDDYPYGFAQFIEQINALKKQYNIIIKSLSGRYFAMDRDQRWERTQKAFNAMFVKQDKICEKTFLEVAQSIANSYKSDEFVQPVVFNDDEKYNLKPHQKVILANYRSDRMRQLAHLLKPNKKFHYDNPFLVQDINLITLVPFPDVDAIALFEKQNLNNTLGDVFNKHQIKEARIAETEKYAHISFFFDGGVNKYYSTKTQYLIPSQKVATYDLCPQMSAHLITKTIIDHYFDHDVFIVNYANPDMVGHSGNMQQTIEAILSVDHEVRKLYDFFEKNNGVLMITGDHGNAEMMLDDQKQVITSHSVNDVWFIITDNKVILNSTQKFSLANIAPTILEYLNIAQPIQMTATSMIKKICE</sequence>
<evidence type="ECO:0000313" key="16">
    <source>
        <dbReference type="Proteomes" id="UP000197054"/>
    </source>
</evidence>
<dbReference type="EMBL" id="CP021991">
    <property type="protein sequence ID" value="ASD29866.1"/>
    <property type="molecule type" value="Genomic_DNA"/>
</dbReference>
<evidence type="ECO:0000256" key="11">
    <source>
        <dbReference type="PIRSR" id="PIRSR001492-2"/>
    </source>
</evidence>
<comment type="function">
    <text evidence="8">Catalyzes the interconversion of 2-phosphoglycerate and 3-phosphoglycerate.</text>
</comment>
<comment type="subunit">
    <text evidence="8">Monomer.</text>
</comment>
<evidence type="ECO:0000256" key="4">
    <source>
        <dbReference type="ARBA" id="ARBA00022723"/>
    </source>
</evidence>
<evidence type="ECO:0000256" key="7">
    <source>
        <dbReference type="ARBA" id="ARBA00023235"/>
    </source>
</evidence>
<gene>
    <name evidence="8" type="primary">gpmI</name>
    <name evidence="15" type="ORF">CEG42_01300</name>
</gene>
<dbReference type="NCBIfam" id="TIGR01307">
    <property type="entry name" value="pgm_bpd_ind"/>
    <property type="match status" value="1"/>
</dbReference>
<keyword evidence="7 8" id="KW-0413">Isomerase</keyword>
<comment type="pathway">
    <text evidence="2 8">Carbohydrate degradation; glycolysis; pyruvate from D-glyceraldehyde 3-phosphate: step 3/5.</text>
</comment>
<dbReference type="GO" id="GO:0006007">
    <property type="term" value="P:glucose catabolic process"/>
    <property type="evidence" value="ECO:0007669"/>
    <property type="project" value="InterPro"/>
</dbReference>
<dbReference type="AlphaFoldDB" id="A0AAC9T0S9"/>
<proteinExistence type="inferred from homology"/>
<dbReference type="Gene3D" id="3.40.1450.10">
    <property type="entry name" value="BPG-independent phosphoglycerate mutase, domain B"/>
    <property type="match status" value="1"/>
</dbReference>
<dbReference type="RefSeq" id="WP_006689260.1">
    <property type="nucleotide sequence ID" value="NZ_CAMQQM010000020.1"/>
</dbReference>
<evidence type="ECO:0000256" key="3">
    <source>
        <dbReference type="ARBA" id="ARBA00008819"/>
    </source>
</evidence>
<dbReference type="InterPro" id="IPR017850">
    <property type="entry name" value="Alkaline_phosphatase_core_sf"/>
</dbReference>
<feature type="binding site" evidence="8 12">
    <location>
        <position position="431"/>
    </location>
    <ligand>
        <name>Mn(2+)</name>
        <dbReference type="ChEBI" id="CHEBI:29035"/>
        <label>2</label>
    </ligand>
</feature>
<keyword evidence="4 8" id="KW-0479">Metal-binding</keyword>
<feature type="binding site" evidence="8 12">
    <location>
        <position position="13"/>
    </location>
    <ligand>
        <name>Mn(2+)</name>
        <dbReference type="ChEBI" id="CHEBI:29035"/>
        <label>2</label>
    </ligand>
</feature>
<feature type="binding site" evidence="8 12">
    <location>
        <position position="448"/>
    </location>
    <ligand>
        <name>Mn(2+)</name>
        <dbReference type="ChEBI" id="CHEBI:29035"/>
        <label>1</label>
    </ligand>
</feature>
<protein>
    <recommendedName>
        <fullName evidence="8 9">2,3-bisphosphoglycerate-independent phosphoglycerate mutase</fullName>
        <shortName evidence="8">BPG-independent PGAM</shortName>
        <shortName evidence="8">Phosphoglyceromutase</shortName>
        <shortName evidence="8">iPGM</shortName>
        <ecNumber evidence="8 9">5.4.2.12</ecNumber>
    </recommendedName>
</protein>
<dbReference type="SUPFAM" id="SSF53649">
    <property type="entry name" value="Alkaline phosphatase-like"/>
    <property type="match status" value="1"/>
</dbReference>
<comment type="catalytic activity">
    <reaction evidence="1 8">
        <text>(2R)-2-phosphoglycerate = (2R)-3-phosphoglycerate</text>
        <dbReference type="Rhea" id="RHEA:15901"/>
        <dbReference type="ChEBI" id="CHEBI:58272"/>
        <dbReference type="ChEBI" id="CHEBI:58289"/>
        <dbReference type="EC" id="5.4.2.12"/>
    </reaction>
</comment>
<keyword evidence="6 8" id="KW-0464">Manganese</keyword>
<dbReference type="Pfam" id="PF01676">
    <property type="entry name" value="Metalloenzyme"/>
    <property type="match status" value="1"/>
</dbReference>
<dbReference type="HAMAP" id="MF_01038">
    <property type="entry name" value="GpmI"/>
    <property type="match status" value="1"/>
</dbReference>
<reference evidence="15 16" key="1">
    <citation type="submission" date="2017-06" db="EMBL/GenBank/DDBJ databases">
        <title>Genome Sequencing and Comparative Genomics Analysis of Five Ureaplasma Urealyticums with Different Drug Resistance.</title>
        <authorList>
            <person name="Ma L."/>
            <person name="Jia T."/>
        </authorList>
    </citation>
    <scope>NUCLEOTIDE SEQUENCE [LARGE SCALE GENOMIC DNA]</scope>
    <source>
        <strain evidence="16">hebnu uu3</strain>
    </source>
</reference>
<feature type="active site" description="Phosphoserine intermediate" evidence="8 10">
    <location>
        <position position="63"/>
    </location>
</feature>